<comment type="similarity">
    <text evidence="1">Belongs to the ABC transporter superfamily.</text>
</comment>
<organism evidence="6 7">
    <name type="scientific">Campylobacter avium LMG 24591</name>
    <dbReference type="NCBI Taxonomy" id="522484"/>
    <lineage>
        <taxon>Bacteria</taxon>
        <taxon>Pseudomonadati</taxon>
        <taxon>Campylobacterota</taxon>
        <taxon>Epsilonproteobacteria</taxon>
        <taxon>Campylobacterales</taxon>
        <taxon>Campylobacteraceae</taxon>
        <taxon>Campylobacter</taxon>
    </lineage>
</organism>
<proteinExistence type="inferred from homology"/>
<dbReference type="PANTHER" id="PTHR46743:SF2">
    <property type="entry name" value="TEICHOIC ACIDS EXPORT ATP-BINDING PROTEIN TAGH"/>
    <property type="match status" value="1"/>
</dbReference>
<name>A0A222MWL2_9BACT</name>
<keyword evidence="2" id="KW-0813">Transport</keyword>
<dbReference type="EMBL" id="CP022347">
    <property type="protein sequence ID" value="ASQ30048.1"/>
    <property type="molecule type" value="Genomic_DNA"/>
</dbReference>
<dbReference type="Proteomes" id="UP000201169">
    <property type="component" value="Chromosome"/>
</dbReference>
<dbReference type="SUPFAM" id="SSF52540">
    <property type="entry name" value="P-loop containing nucleoside triphosphate hydrolases"/>
    <property type="match status" value="1"/>
</dbReference>
<dbReference type="PROSITE" id="PS50893">
    <property type="entry name" value="ABC_TRANSPORTER_2"/>
    <property type="match status" value="1"/>
</dbReference>
<evidence type="ECO:0000256" key="1">
    <source>
        <dbReference type="ARBA" id="ARBA00005417"/>
    </source>
</evidence>
<keyword evidence="3" id="KW-0547">Nucleotide-binding</keyword>
<evidence type="ECO:0000259" key="5">
    <source>
        <dbReference type="PROSITE" id="PS50893"/>
    </source>
</evidence>
<dbReference type="Gene3D" id="3.40.50.300">
    <property type="entry name" value="P-loop containing nucleotide triphosphate hydrolases"/>
    <property type="match status" value="1"/>
</dbReference>
<dbReference type="AlphaFoldDB" id="A0A222MWL2"/>
<evidence type="ECO:0000256" key="4">
    <source>
        <dbReference type="ARBA" id="ARBA00022840"/>
    </source>
</evidence>
<dbReference type="GO" id="GO:0016020">
    <property type="term" value="C:membrane"/>
    <property type="evidence" value="ECO:0007669"/>
    <property type="project" value="InterPro"/>
</dbReference>
<gene>
    <name evidence="6" type="primary">kpsT</name>
    <name evidence="6" type="ORF">CAV_0380</name>
</gene>
<dbReference type="GO" id="GO:0140359">
    <property type="term" value="F:ABC-type transporter activity"/>
    <property type="evidence" value="ECO:0007669"/>
    <property type="project" value="InterPro"/>
</dbReference>
<dbReference type="CDD" id="cd03220">
    <property type="entry name" value="ABC_KpsT_Wzt"/>
    <property type="match status" value="1"/>
</dbReference>
<evidence type="ECO:0000313" key="7">
    <source>
        <dbReference type="Proteomes" id="UP000201169"/>
    </source>
</evidence>
<dbReference type="InterPro" id="IPR050683">
    <property type="entry name" value="Bact_Polysacc_Export_ATP-bd"/>
</dbReference>
<dbReference type="InterPro" id="IPR027417">
    <property type="entry name" value="P-loop_NTPase"/>
</dbReference>
<dbReference type="KEGG" id="cavi:CAV_0380"/>
<evidence type="ECO:0000256" key="3">
    <source>
        <dbReference type="ARBA" id="ARBA00022741"/>
    </source>
</evidence>
<protein>
    <submittedName>
        <fullName evidence="6">Capsular polysaccharide export system, ATP-binding protein</fullName>
    </submittedName>
</protein>
<dbReference type="PANTHER" id="PTHR46743">
    <property type="entry name" value="TEICHOIC ACIDS EXPORT ATP-BINDING PROTEIN TAGH"/>
    <property type="match status" value="1"/>
</dbReference>
<dbReference type="RefSeq" id="WP_094324834.1">
    <property type="nucleotide sequence ID" value="NZ_CP022347.1"/>
</dbReference>
<dbReference type="PROSITE" id="PS00211">
    <property type="entry name" value="ABC_TRANSPORTER_1"/>
    <property type="match status" value="1"/>
</dbReference>
<keyword evidence="7" id="KW-1185">Reference proteome</keyword>
<sequence>MIKLDNITKFYTLSSGKKHYIFKDFTFEFPENCSIGLMGKNGAGKSTLMRLLSGAEVPNKGKIITNKRISWPLGLAGGFQNSLTARDNVAFVARVYGYKGRSLKEKIKFVEDFAEIGKFFDEPMGNYSAGMRSRIGFGLSMAFDFDYYLIDEAGAVGDPSFIQKSRKLYEERLANSNVIMVSHIVSEIRKWCDKVVLLHDGVVDVYDDVEDGIAAYQGKLALKSSRQIGLVQ</sequence>
<dbReference type="GO" id="GO:0016887">
    <property type="term" value="F:ATP hydrolysis activity"/>
    <property type="evidence" value="ECO:0007669"/>
    <property type="project" value="InterPro"/>
</dbReference>
<dbReference type="InterPro" id="IPR015860">
    <property type="entry name" value="ABC_transpr_TagH-like"/>
</dbReference>
<evidence type="ECO:0000313" key="6">
    <source>
        <dbReference type="EMBL" id="ASQ30048.1"/>
    </source>
</evidence>
<accession>A0A222MWL2</accession>
<feature type="domain" description="ABC transporter" evidence="5">
    <location>
        <begin position="2"/>
        <end position="225"/>
    </location>
</feature>
<dbReference type="Pfam" id="PF00005">
    <property type="entry name" value="ABC_tran"/>
    <property type="match status" value="1"/>
</dbReference>
<reference evidence="6 7" key="1">
    <citation type="submission" date="2017-07" db="EMBL/GenBank/DDBJ databases">
        <title>Analysis of two Campylobacter avium genomes and identification of a novel hippuricase gene.</title>
        <authorList>
            <person name="Miller W.G."/>
            <person name="Chapman M.H."/>
            <person name="Yee E."/>
            <person name="Revez J."/>
            <person name="Bono J.L."/>
            <person name="Rossi M."/>
        </authorList>
    </citation>
    <scope>NUCLEOTIDE SEQUENCE [LARGE SCALE GENOMIC DNA]</scope>
    <source>
        <strain evidence="6 7">LMG 24591</strain>
    </source>
</reference>
<dbReference type="InterPro" id="IPR017871">
    <property type="entry name" value="ABC_transporter-like_CS"/>
</dbReference>
<dbReference type="GO" id="GO:0005524">
    <property type="term" value="F:ATP binding"/>
    <property type="evidence" value="ECO:0007669"/>
    <property type="project" value="UniProtKB-KW"/>
</dbReference>
<evidence type="ECO:0000256" key="2">
    <source>
        <dbReference type="ARBA" id="ARBA00022448"/>
    </source>
</evidence>
<dbReference type="InterPro" id="IPR003439">
    <property type="entry name" value="ABC_transporter-like_ATP-bd"/>
</dbReference>
<dbReference type="OrthoDB" id="9778870at2"/>
<keyword evidence="4 6" id="KW-0067">ATP-binding</keyword>